<protein>
    <submittedName>
        <fullName evidence="1">Uncharacterized protein</fullName>
    </submittedName>
</protein>
<comment type="caution">
    <text evidence="1">The sequence shown here is derived from an EMBL/GenBank/DDBJ whole genome shotgun (WGS) entry which is preliminary data.</text>
</comment>
<reference evidence="1 2" key="1">
    <citation type="journal article" date="2020" name="BMC Genomics">
        <title>Intraspecific diversification of the crop wild relative Brassica cretica Lam. using demographic model selection.</title>
        <authorList>
            <person name="Kioukis A."/>
            <person name="Michalopoulou V.A."/>
            <person name="Briers L."/>
            <person name="Pirintsos S."/>
            <person name="Studholme D.J."/>
            <person name="Pavlidis P."/>
            <person name="Sarris P.F."/>
        </authorList>
    </citation>
    <scope>NUCLEOTIDE SEQUENCE [LARGE SCALE GENOMIC DNA]</scope>
    <source>
        <strain evidence="2">cv. PFS-1207/04</strain>
    </source>
</reference>
<dbReference type="EMBL" id="QGKV02000649">
    <property type="protein sequence ID" value="KAF3577233.1"/>
    <property type="molecule type" value="Genomic_DNA"/>
</dbReference>
<evidence type="ECO:0000313" key="1">
    <source>
        <dbReference type="EMBL" id="KAF3577233.1"/>
    </source>
</evidence>
<proteinExistence type="predicted"/>
<organism evidence="1 2">
    <name type="scientific">Brassica cretica</name>
    <name type="common">Mustard</name>
    <dbReference type="NCBI Taxonomy" id="69181"/>
    <lineage>
        <taxon>Eukaryota</taxon>
        <taxon>Viridiplantae</taxon>
        <taxon>Streptophyta</taxon>
        <taxon>Embryophyta</taxon>
        <taxon>Tracheophyta</taxon>
        <taxon>Spermatophyta</taxon>
        <taxon>Magnoliopsida</taxon>
        <taxon>eudicotyledons</taxon>
        <taxon>Gunneridae</taxon>
        <taxon>Pentapetalae</taxon>
        <taxon>rosids</taxon>
        <taxon>malvids</taxon>
        <taxon>Brassicales</taxon>
        <taxon>Brassicaceae</taxon>
        <taxon>Brassiceae</taxon>
        <taxon>Brassica</taxon>
    </lineage>
</organism>
<name>A0ABQ7DGT3_BRACR</name>
<sequence length="129" mass="14475">MCVAPWVNAWLICPWFPLGRVFPWKYEEARSRGNLEKHVALASFRSEQPKIRNLEAGIWNLEVGTQNLEAGIWNLEPGGGTAVFPAFGQGSFEQLQWNLTIFPGTPLLAPSTFGIRQCCKRGRKMLCPA</sequence>
<dbReference type="Proteomes" id="UP000266723">
    <property type="component" value="Unassembled WGS sequence"/>
</dbReference>
<gene>
    <name evidence="1" type="ORF">DY000_02033074</name>
</gene>
<keyword evidence="2" id="KW-1185">Reference proteome</keyword>
<evidence type="ECO:0000313" key="2">
    <source>
        <dbReference type="Proteomes" id="UP000266723"/>
    </source>
</evidence>
<accession>A0ABQ7DGT3</accession>